<proteinExistence type="predicted"/>
<protein>
    <recommendedName>
        <fullName evidence="4">NADH dehydrogenase subunit 6</fullName>
    </recommendedName>
</protein>
<feature type="transmembrane region" description="Helical" evidence="1">
    <location>
        <begin position="132"/>
        <end position="153"/>
    </location>
</feature>
<keyword evidence="3" id="KW-1185">Reference proteome</keyword>
<keyword evidence="1" id="KW-1133">Transmembrane helix</keyword>
<gene>
    <name evidence="2" type="ORF">Y10_24700</name>
</gene>
<sequence>MISFITEISYLVRKTTDKFHLPSKVVFILALLFFVPNTLIPGVKYTILPEFYSIPIFSFTLFITLTIFLVYSLYSVNTLLPYRLKSIPQIVISICILIIAIYWFIEIPPYIDYPKELPPPYSKKNYTLHNTINYVMSFIIYSSILVFHLYSLFKLKSNNE</sequence>
<reference evidence="2" key="1">
    <citation type="submission" date="2022-07" db="EMBL/GenBank/DDBJ databases">
        <title>Taxonomy of Novel Oxalotrophic and Methylotrophic Bacteria.</title>
        <authorList>
            <person name="Sahin N."/>
            <person name="Tani A."/>
        </authorList>
    </citation>
    <scope>NUCLEOTIDE SEQUENCE</scope>
    <source>
        <strain evidence="2">Y10</strain>
    </source>
</reference>
<evidence type="ECO:0000313" key="3">
    <source>
        <dbReference type="Proteomes" id="UP001143543"/>
    </source>
</evidence>
<organism evidence="2 3">
    <name type="scientific">Neptunitalea lumnitzerae</name>
    <dbReference type="NCBI Taxonomy" id="2965509"/>
    <lineage>
        <taxon>Bacteria</taxon>
        <taxon>Pseudomonadati</taxon>
        <taxon>Bacteroidota</taxon>
        <taxon>Flavobacteriia</taxon>
        <taxon>Flavobacteriales</taxon>
        <taxon>Flavobacteriaceae</taxon>
        <taxon>Neptunitalea</taxon>
    </lineage>
</organism>
<comment type="caution">
    <text evidence="2">The sequence shown here is derived from an EMBL/GenBank/DDBJ whole genome shotgun (WGS) entry which is preliminary data.</text>
</comment>
<keyword evidence="1" id="KW-0472">Membrane</keyword>
<dbReference type="EMBL" id="BRVO01000003">
    <property type="protein sequence ID" value="GLB50102.1"/>
    <property type="molecule type" value="Genomic_DNA"/>
</dbReference>
<feature type="transmembrane region" description="Helical" evidence="1">
    <location>
        <begin position="52"/>
        <end position="74"/>
    </location>
</feature>
<feature type="transmembrane region" description="Helical" evidence="1">
    <location>
        <begin position="86"/>
        <end position="105"/>
    </location>
</feature>
<keyword evidence="1" id="KW-0812">Transmembrane</keyword>
<name>A0ABQ5ML26_9FLAO</name>
<accession>A0ABQ5ML26</accession>
<feature type="transmembrane region" description="Helical" evidence="1">
    <location>
        <begin position="21"/>
        <end position="40"/>
    </location>
</feature>
<evidence type="ECO:0000313" key="2">
    <source>
        <dbReference type="EMBL" id="GLB50102.1"/>
    </source>
</evidence>
<evidence type="ECO:0000256" key="1">
    <source>
        <dbReference type="SAM" id="Phobius"/>
    </source>
</evidence>
<dbReference type="Proteomes" id="UP001143543">
    <property type="component" value="Unassembled WGS sequence"/>
</dbReference>
<evidence type="ECO:0008006" key="4">
    <source>
        <dbReference type="Google" id="ProtNLM"/>
    </source>
</evidence>